<proteinExistence type="predicted"/>
<keyword evidence="2" id="KW-1185">Reference proteome</keyword>
<dbReference type="EMBL" id="REGN01012568">
    <property type="protein sequence ID" value="RMZ95136.1"/>
    <property type="molecule type" value="Genomic_DNA"/>
</dbReference>
<organism evidence="1 2">
    <name type="scientific">Brachionus plicatilis</name>
    <name type="common">Marine rotifer</name>
    <name type="synonym">Brachionus muelleri</name>
    <dbReference type="NCBI Taxonomy" id="10195"/>
    <lineage>
        <taxon>Eukaryota</taxon>
        <taxon>Metazoa</taxon>
        <taxon>Spiralia</taxon>
        <taxon>Gnathifera</taxon>
        <taxon>Rotifera</taxon>
        <taxon>Eurotatoria</taxon>
        <taxon>Monogononta</taxon>
        <taxon>Pseudotrocha</taxon>
        <taxon>Ploima</taxon>
        <taxon>Brachionidae</taxon>
        <taxon>Brachionus</taxon>
    </lineage>
</organism>
<gene>
    <name evidence="1" type="ORF">BpHYR1_029262</name>
</gene>
<sequence length="185" mass="22047">MNKKPLSKKILEYWKVFKGLVMYNAERDIIKGLGLNPRSQSTPSNLWHLLQMAKLKYKSDKLRDLKYLQQNLFKLIKRLIKMCENLKMSRQDIIASLIQFLNKKLKAKIRHPKQSCLKPTSLKSIRQKNSLNRILMRTFYRFKPFLKNSLKNTLFSHNSKDESIKYIRKNILISIEVVNKLRIIL</sequence>
<reference evidence="1 2" key="1">
    <citation type="journal article" date="2018" name="Sci. Rep.">
        <title>Genomic signatures of local adaptation to the degree of environmental predictability in rotifers.</title>
        <authorList>
            <person name="Franch-Gras L."/>
            <person name="Hahn C."/>
            <person name="Garcia-Roger E.M."/>
            <person name="Carmona M.J."/>
            <person name="Serra M."/>
            <person name="Gomez A."/>
        </authorList>
    </citation>
    <scope>NUCLEOTIDE SEQUENCE [LARGE SCALE GENOMIC DNA]</scope>
    <source>
        <strain evidence="1">HYR1</strain>
    </source>
</reference>
<dbReference type="Proteomes" id="UP000276133">
    <property type="component" value="Unassembled WGS sequence"/>
</dbReference>
<protein>
    <submittedName>
        <fullName evidence="1">Uncharacterized protein</fullName>
    </submittedName>
</protein>
<dbReference type="AlphaFoldDB" id="A0A3M7P7S0"/>
<accession>A0A3M7P7S0</accession>
<evidence type="ECO:0000313" key="1">
    <source>
        <dbReference type="EMBL" id="RMZ95136.1"/>
    </source>
</evidence>
<evidence type="ECO:0000313" key="2">
    <source>
        <dbReference type="Proteomes" id="UP000276133"/>
    </source>
</evidence>
<name>A0A3M7P7S0_BRAPC</name>
<comment type="caution">
    <text evidence="1">The sequence shown here is derived from an EMBL/GenBank/DDBJ whole genome shotgun (WGS) entry which is preliminary data.</text>
</comment>